<feature type="region of interest" description="Disordered" evidence="1">
    <location>
        <begin position="91"/>
        <end position="126"/>
    </location>
</feature>
<reference evidence="2 3" key="1">
    <citation type="submission" date="2021-03" db="EMBL/GenBank/DDBJ databases">
        <authorList>
            <person name="King G.J."/>
            <person name="Bancroft I."/>
            <person name="Baten A."/>
            <person name="Bloomfield J."/>
            <person name="Borpatragohain P."/>
            <person name="He Z."/>
            <person name="Irish N."/>
            <person name="Irwin J."/>
            <person name="Liu K."/>
            <person name="Mauleon R.P."/>
            <person name="Moore J."/>
            <person name="Morris R."/>
            <person name="Ostergaard L."/>
            <person name="Wang B."/>
            <person name="Wells R."/>
        </authorList>
    </citation>
    <scope>NUCLEOTIDE SEQUENCE [LARGE SCALE GENOMIC DNA]</scope>
    <source>
        <strain evidence="2">R-o-18</strain>
        <tissue evidence="2">Leaf</tissue>
    </source>
</reference>
<evidence type="ECO:0000313" key="3">
    <source>
        <dbReference type="Proteomes" id="UP000823674"/>
    </source>
</evidence>
<dbReference type="EMBL" id="JADBGQ010000003">
    <property type="protein sequence ID" value="KAG5404710.1"/>
    <property type="molecule type" value="Genomic_DNA"/>
</dbReference>
<organism evidence="2 3">
    <name type="scientific">Brassica rapa subsp. trilocularis</name>
    <dbReference type="NCBI Taxonomy" id="1813537"/>
    <lineage>
        <taxon>Eukaryota</taxon>
        <taxon>Viridiplantae</taxon>
        <taxon>Streptophyta</taxon>
        <taxon>Embryophyta</taxon>
        <taxon>Tracheophyta</taxon>
        <taxon>Spermatophyta</taxon>
        <taxon>Magnoliopsida</taxon>
        <taxon>eudicotyledons</taxon>
        <taxon>Gunneridae</taxon>
        <taxon>Pentapetalae</taxon>
        <taxon>rosids</taxon>
        <taxon>malvids</taxon>
        <taxon>Brassicales</taxon>
        <taxon>Brassicaceae</taxon>
        <taxon>Brassiceae</taxon>
        <taxon>Brassica</taxon>
    </lineage>
</organism>
<gene>
    <name evidence="2" type="primary">A03g503310.1_BraROA</name>
    <name evidence="2" type="ORF">IGI04_010829</name>
</gene>
<keyword evidence="3" id="KW-1185">Reference proteome</keyword>
<proteinExistence type="predicted"/>
<name>A0ABQ7N3R3_BRACM</name>
<protein>
    <submittedName>
        <fullName evidence="2">Uncharacterized protein</fullName>
    </submittedName>
</protein>
<comment type="caution">
    <text evidence="2">The sequence shown here is derived from an EMBL/GenBank/DDBJ whole genome shotgun (WGS) entry which is preliminary data.</text>
</comment>
<dbReference type="Proteomes" id="UP000823674">
    <property type="component" value="Chromosome A03"/>
</dbReference>
<feature type="compositionally biased region" description="Polar residues" evidence="1">
    <location>
        <begin position="91"/>
        <end position="103"/>
    </location>
</feature>
<sequence length="126" mass="13691">MDVYGLDDLLDFSNEDIFSASSSTSTVATSSSSSFPPSHHDHLPSSADHSFLYDICVPSDNAANLEWLSPFVDDSFADFLANPLGGTLTSVKTEPSFHGNQEANVRELQLPSPENGHRCRNTTSLR</sequence>
<accession>A0ABQ7N3R3</accession>
<evidence type="ECO:0000256" key="1">
    <source>
        <dbReference type="SAM" id="MobiDB-lite"/>
    </source>
</evidence>
<evidence type="ECO:0000313" key="2">
    <source>
        <dbReference type="EMBL" id="KAG5404710.1"/>
    </source>
</evidence>